<evidence type="ECO:0000256" key="3">
    <source>
        <dbReference type="ARBA" id="ARBA00022777"/>
    </source>
</evidence>
<gene>
    <name evidence="5" type="ORF">M9Y10_013666</name>
</gene>
<proteinExistence type="inferred from homology"/>
<organism evidence="5 6">
    <name type="scientific">Tritrichomonas musculus</name>
    <dbReference type="NCBI Taxonomy" id="1915356"/>
    <lineage>
        <taxon>Eukaryota</taxon>
        <taxon>Metamonada</taxon>
        <taxon>Parabasalia</taxon>
        <taxon>Tritrichomonadida</taxon>
        <taxon>Tritrichomonadidae</taxon>
        <taxon>Tritrichomonas</taxon>
    </lineage>
</organism>
<sequence length="395" mass="45255">MINSVTTYHVAVHPFSAKEESFFGHVNSMITFQEGILAKKVDVGEYNFFEACEKEFKQKEITNMDGYIPVYHGAVVILRKVINPLTNPHPGSPDPSDVQPNPLHFSTKEFPRKFTSSEFDEHRAKKKEKKAHMEHEYVQPLTNGQELVLYPVEGADDLVDENKLIAQLNRKYDLHLSEDPKNEQRGYLVNGRKDVLNSLFILQDDINSKHGLTWPVSTMDLKIGIRSWRLGASKNKAERRAKKNSRGPNGKYHFRVRAALYLEKKNEGSNCYTAVPREFGETCTEDELIKVLTDYFKYKDQIPGVIDTLVKMNEKVKALEDDFKVRFYSSSVVFMYCDRSITQKSGDPVICTLLDFEKAYVHTDVEAKSMNIPFDECNDGVVDAINNIIKILRTL</sequence>
<dbReference type="PANTHER" id="PTHR12400">
    <property type="entry name" value="INOSITOL POLYPHOSPHATE KINASE"/>
    <property type="match status" value="1"/>
</dbReference>
<dbReference type="EMBL" id="JAPFFF010000002">
    <property type="protein sequence ID" value="KAK8895781.1"/>
    <property type="molecule type" value="Genomic_DNA"/>
</dbReference>
<accession>A0ABR2KXC9</accession>
<evidence type="ECO:0000256" key="2">
    <source>
        <dbReference type="ARBA" id="ARBA00022679"/>
    </source>
</evidence>
<comment type="similarity">
    <text evidence="1 4">Belongs to the inositol phosphokinase (IPK) family.</text>
</comment>
<dbReference type="EC" id="2.7.-.-" evidence="4"/>
<keyword evidence="3 4" id="KW-0418">Kinase</keyword>
<keyword evidence="6" id="KW-1185">Reference proteome</keyword>
<reference evidence="5 6" key="1">
    <citation type="submission" date="2024-04" db="EMBL/GenBank/DDBJ databases">
        <title>Tritrichomonas musculus Genome.</title>
        <authorList>
            <person name="Alves-Ferreira E."/>
            <person name="Grigg M."/>
            <person name="Lorenzi H."/>
            <person name="Galac M."/>
        </authorList>
    </citation>
    <scope>NUCLEOTIDE SEQUENCE [LARGE SCALE GENOMIC DNA]</scope>
    <source>
        <strain evidence="5 6">EAF2021</strain>
    </source>
</reference>
<evidence type="ECO:0000256" key="4">
    <source>
        <dbReference type="RuleBase" id="RU363090"/>
    </source>
</evidence>
<protein>
    <recommendedName>
        <fullName evidence="4">Kinase</fullName>
        <ecNumber evidence="4">2.7.-.-</ecNumber>
    </recommendedName>
</protein>
<evidence type="ECO:0000313" key="5">
    <source>
        <dbReference type="EMBL" id="KAK8895781.1"/>
    </source>
</evidence>
<comment type="caution">
    <text evidence="5">The sequence shown here is derived from an EMBL/GenBank/DDBJ whole genome shotgun (WGS) entry which is preliminary data.</text>
</comment>
<name>A0ABR2KXC9_9EUKA</name>
<dbReference type="PANTHER" id="PTHR12400:SF21">
    <property type="entry name" value="KINASE"/>
    <property type="match status" value="1"/>
</dbReference>
<dbReference type="Pfam" id="PF03770">
    <property type="entry name" value="IPK"/>
    <property type="match status" value="1"/>
</dbReference>
<dbReference type="InterPro" id="IPR005522">
    <property type="entry name" value="IPK"/>
</dbReference>
<dbReference type="Gene3D" id="3.30.470.160">
    <property type="entry name" value="Inositol polyphosphate kinase"/>
    <property type="match status" value="1"/>
</dbReference>
<dbReference type="InterPro" id="IPR038286">
    <property type="entry name" value="IPK_sf"/>
</dbReference>
<evidence type="ECO:0000256" key="1">
    <source>
        <dbReference type="ARBA" id="ARBA00007374"/>
    </source>
</evidence>
<dbReference type="SUPFAM" id="SSF56104">
    <property type="entry name" value="SAICAR synthase-like"/>
    <property type="match status" value="1"/>
</dbReference>
<evidence type="ECO:0000313" key="6">
    <source>
        <dbReference type="Proteomes" id="UP001470230"/>
    </source>
</evidence>
<keyword evidence="2 4" id="KW-0808">Transferase</keyword>
<dbReference type="Proteomes" id="UP001470230">
    <property type="component" value="Unassembled WGS sequence"/>
</dbReference>